<dbReference type="EMBL" id="MU253738">
    <property type="protein sequence ID" value="KAG9249193.1"/>
    <property type="molecule type" value="Genomic_DNA"/>
</dbReference>
<dbReference type="OrthoDB" id="47059at2759"/>
<dbReference type="SUPFAM" id="SSF55729">
    <property type="entry name" value="Acyl-CoA N-acyltransferases (Nat)"/>
    <property type="match status" value="1"/>
</dbReference>
<dbReference type="AlphaFoldDB" id="A0A9P8CJC2"/>
<reference evidence="1" key="1">
    <citation type="journal article" date="2021" name="IMA Fungus">
        <title>Genomic characterization of three marine fungi, including Emericellopsis atlantica sp. nov. with signatures of a generalist lifestyle and marine biomass degradation.</title>
        <authorList>
            <person name="Hagestad O.C."/>
            <person name="Hou L."/>
            <person name="Andersen J.H."/>
            <person name="Hansen E.H."/>
            <person name="Altermark B."/>
            <person name="Li C."/>
            <person name="Kuhnert E."/>
            <person name="Cox R.J."/>
            <person name="Crous P.W."/>
            <person name="Spatafora J.W."/>
            <person name="Lail K."/>
            <person name="Amirebrahimi M."/>
            <person name="Lipzen A."/>
            <person name="Pangilinan J."/>
            <person name="Andreopoulos W."/>
            <person name="Hayes R.D."/>
            <person name="Ng V."/>
            <person name="Grigoriev I.V."/>
            <person name="Jackson S.A."/>
            <person name="Sutton T.D.S."/>
            <person name="Dobson A.D.W."/>
            <person name="Rama T."/>
        </authorList>
    </citation>
    <scope>NUCLEOTIDE SEQUENCE</scope>
    <source>
        <strain evidence="1">TRa3180A</strain>
    </source>
</reference>
<proteinExistence type="predicted"/>
<name>A0A9P8CJC2_9HELO</name>
<evidence type="ECO:0000313" key="1">
    <source>
        <dbReference type="EMBL" id="KAG9249193.1"/>
    </source>
</evidence>
<evidence type="ECO:0008006" key="3">
    <source>
        <dbReference type="Google" id="ProtNLM"/>
    </source>
</evidence>
<sequence>MKDLKAEDIIILLTPVLRPIDEGERPSDPLEALGRSLEQRHSKVRHVPYNLRDGITSYHLTFIKRGQVIILCFAPPAGEPIDLGFADMACAMSDHKPYMIVVCCSSQENHHQIPFPTLIQSNGYSAPALEATASLIFGEHIDPNRVQPREWEIEDWHETRDIRSVWLLWMQCTGDKFSMQPSKLAALLHRPGYAKHYVVRDPRTKVILGFCATYLSYVSREGERLIASIALLLVQTRARGQGIGLSLHTHAVRQLKLTRGVIRLQLGSTFPRLFYGPPCDLSVDEDWFHRRGWIFSRGISGQGQAIYDLVLDFRSWNHVQPDRPVTSFRLCTQEDMAQVLELVESISFAQGKMAWFDQYNTLMASSNVGDIVLAIDEGRIIATALTYTPSCGSKIASHLPWASLIGHDTGGVTCICIPRKLQFVLFAVGEFASLPPLCN</sequence>
<gene>
    <name evidence="1" type="ORF">BJ878DRAFT_91281</name>
</gene>
<comment type="caution">
    <text evidence="1">The sequence shown here is derived from an EMBL/GenBank/DDBJ whole genome shotgun (WGS) entry which is preliminary data.</text>
</comment>
<evidence type="ECO:0000313" key="2">
    <source>
        <dbReference type="Proteomes" id="UP000887226"/>
    </source>
</evidence>
<accession>A0A9P8CJC2</accession>
<organism evidence="1 2">
    <name type="scientific">Calycina marina</name>
    <dbReference type="NCBI Taxonomy" id="1763456"/>
    <lineage>
        <taxon>Eukaryota</taxon>
        <taxon>Fungi</taxon>
        <taxon>Dikarya</taxon>
        <taxon>Ascomycota</taxon>
        <taxon>Pezizomycotina</taxon>
        <taxon>Leotiomycetes</taxon>
        <taxon>Helotiales</taxon>
        <taxon>Pezizellaceae</taxon>
        <taxon>Calycina</taxon>
    </lineage>
</organism>
<dbReference type="Gene3D" id="3.40.630.30">
    <property type="match status" value="1"/>
</dbReference>
<dbReference type="InterPro" id="IPR016181">
    <property type="entry name" value="Acyl_CoA_acyltransferase"/>
</dbReference>
<dbReference type="Proteomes" id="UP000887226">
    <property type="component" value="Unassembled WGS sequence"/>
</dbReference>
<protein>
    <recommendedName>
        <fullName evidence="3">N-acetyltransferase domain-containing protein</fullName>
    </recommendedName>
</protein>
<keyword evidence="2" id="KW-1185">Reference proteome</keyword>